<reference evidence="2" key="1">
    <citation type="submission" date="2023-06" db="EMBL/GenBank/DDBJ databases">
        <title>Genome-scale phylogeny and comparative genomics of the fungal order Sordariales.</title>
        <authorList>
            <consortium name="Lawrence Berkeley National Laboratory"/>
            <person name="Hensen N."/>
            <person name="Bonometti L."/>
            <person name="Westerberg I."/>
            <person name="Brannstrom I.O."/>
            <person name="Guillou S."/>
            <person name="Cros-Aarteil S."/>
            <person name="Calhoun S."/>
            <person name="Haridas S."/>
            <person name="Kuo A."/>
            <person name="Mondo S."/>
            <person name="Pangilinan J."/>
            <person name="Riley R."/>
            <person name="Labutti K."/>
            <person name="Andreopoulos B."/>
            <person name="Lipzen A."/>
            <person name="Chen C."/>
            <person name="Yanf M."/>
            <person name="Daum C."/>
            <person name="Ng V."/>
            <person name="Clum A."/>
            <person name="Steindorff A."/>
            <person name="Ohm R."/>
            <person name="Martin F."/>
            <person name="Silar P."/>
            <person name="Natvig D."/>
            <person name="Lalanne C."/>
            <person name="Gautier V."/>
            <person name="Ament-Velasquez S.L."/>
            <person name="Kruys A."/>
            <person name="Hutchinson M.I."/>
            <person name="Powell A.J."/>
            <person name="Barry K."/>
            <person name="Miller A.N."/>
            <person name="Grigoriev I.V."/>
            <person name="Debuchy R."/>
            <person name="Gladieux P."/>
            <person name="Thoren M.H."/>
            <person name="Johannesson H."/>
        </authorList>
    </citation>
    <scope>NUCLEOTIDE SEQUENCE</scope>
    <source>
        <strain evidence="2">8032-3</strain>
    </source>
</reference>
<proteinExistence type="predicted"/>
<organism evidence="2 3">
    <name type="scientific">Phialemonium atrogriseum</name>
    <dbReference type="NCBI Taxonomy" id="1093897"/>
    <lineage>
        <taxon>Eukaryota</taxon>
        <taxon>Fungi</taxon>
        <taxon>Dikarya</taxon>
        <taxon>Ascomycota</taxon>
        <taxon>Pezizomycotina</taxon>
        <taxon>Sordariomycetes</taxon>
        <taxon>Sordariomycetidae</taxon>
        <taxon>Cephalothecales</taxon>
        <taxon>Cephalothecaceae</taxon>
        <taxon>Phialemonium</taxon>
    </lineage>
</organism>
<dbReference type="Proteomes" id="UP001244011">
    <property type="component" value="Unassembled WGS sequence"/>
</dbReference>
<dbReference type="AlphaFoldDB" id="A0AAJ0FFX3"/>
<sequence length="147" mass="16483">MDFLTTFKWCKPMRRAGPQSIRLKTETPDTTYGIHVLVPTFTMIRPTSEGPTVLSETFLWRGQYPTIWSRDIYFGAGGHSGDRTRRPELGKPRKLSVNHATSRLPVELKGGNGEILASLVCLVGGLLISTNYILVLEKRKVVEDLPQ</sequence>
<protein>
    <submittedName>
        <fullName evidence="2">Uncharacterized protein</fullName>
    </submittedName>
</protein>
<accession>A0AAJ0FFX3</accession>
<feature type="transmembrane region" description="Helical" evidence="1">
    <location>
        <begin position="115"/>
        <end position="135"/>
    </location>
</feature>
<evidence type="ECO:0000256" key="1">
    <source>
        <dbReference type="SAM" id="Phobius"/>
    </source>
</evidence>
<keyword evidence="3" id="KW-1185">Reference proteome</keyword>
<keyword evidence="1" id="KW-1133">Transmembrane helix</keyword>
<comment type="caution">
    <text evidence="2">The sequence shown here is derived from an EMBL/GenBank/DDBJ whole genome shotgun (WGS) entry which is preliminary data.</text>
</comment>
<dbReference type="RefSeq" id="XP_060283219.1">
    <property type="nucleotide sequence ID" value="XM_060426081.1"/>
</dbReference>
<gene>
    <name evidence="2" type="ORF">QBC33DRAFT_515190</name>
</gene>
<evidence type="ECO:0000313" key="3">
    <source>
        <dbReference type="Proteomes" id="UP001244011"/>
    </source>
</evidence>
<keyword evidence="1" id="KW-0472">Membrane</keyword>
<evidence type="ECO:0000313" key="2">
    <source>
        <dbReference type="EMBL" id="KAK1767006.1"/>
    </source>
</evidence>
<dbReference type="EMBL" id="MU839009">
    <property type="protein sequence ID" value="KAK1767006.1"/>
    <property type="molecule type" value="Genomic_DNA"/>
</dbReference>
<keyword evidence="1" id="KW-0812">Transmembrane</keyword>
<dbReference type="GeneID" id="85309268"/>
<name>A0AAJ0FFX3_9PEZI</name>